<dbReference type="Gene3D" id="2.60.260.40">
    <property type="entry name" value="q5lls5 like domains"/>
    <property type="match status" value="1"/>
</dbReference>
<dbReference type="EMBL" id="FNTI01000001">
    <property type="protein sequence ID" value="SEC53571.1"/>
    <property type="molecule type" value="Genomic_DNA"/>
</dbReference>
<gene>
    <name evidence="2" type="ORF">SAMN05444171_1654</name>
</gene>
<feature type="domain" description="Zinc finger CHCC-type" evidence="1">
    <location>
        <begin position="24"/>
        <end position="59"/>
    </location>
</feature>
<proteinExistence type="predicted"/>
<evidence type="ECO:0000313" key="2">
    <source>
        <dbReference type="EMBL" id="SEC53571.1"/>
    </source>
</evidence>
<evidence type="ECO:0000259" key="1">
    <source>
        <dbReference type="Pfam" id="PF10276"/>
    </source>
</evidence>
<dbReference type="InterPro" id="IPR019401">
    <property type="entry name" value="Znf_CHCC"/>
</dbReference>
<evidence type="ECO:0000313" key="3">
    <source>
        <dbReference type="Proteomes" id="UP000183208"/>
    </source>
</evidence>
<sequence>MLQMELSPTFHNEVGVPIVRIGCREFKCIGDKPPQDHPHIYLKMGDASEIVCPYCSTLFRFDPSLGAHEADPADCAYGDRD</sequence>
<dbReference type="Proteomes" id="UP000183208">
    <property type="component" value="Unassembled WGS sequence"/>
</dbReference>
<reference evidence="2 3" key="1">
    <citation type="submission" date="2016-10" db="EMBL/GenBank/DDBJ databases">
        <authorList>
            <person name="de Groot N.N."/>
        </authorList>
    </citation>
    <scope>NUCLEOTIDE SEQUENCE [LARGE SCALE GENOMIC DNA]</scope>
    <source>
        <strain evidence="2 3">GAS522</strain>
    </source>
</reference>
<dbReference type="AlphaFoldDB" id="A0A1M6USV7"/>
<name>A0A1M6USV7_9BRAD</name>
<dbReference type="Pfam" id="PF10276">
    <property type="entry name" value="zf-CHCC"/>
    <property type="match status" value="1"/>
</dbReference>
<organism evidence="2 3">
    <name type="scientific">Bradyrhizobium lablabi</name>
    <dbReference type="NCBI Taxonomy" id="722472"/>
    <lineage>
        <taxon>Bacteria</taxon>
        <taxon>Pseudomonadati</taxon>
        <taxon>Pseudomonadota</taxon>
        <taxon>Alphaproteobacteria</taxon>
        <taxon>Hyphomicrobiales</taxon>
        <taxon>Nitrobacteraceae</taxon>
        <taxon>Bradyrhizobium</taxon>
    </lineage>
</organism>
<protein>
    <submittedName>
        <fullName evidence="2">Uncharacterized conserved protein, contains Zn-finger domain</fullName>
    </submittedName>
</protein>
<accession>A0A1M6USV7</accession>